<comment type="caution">
    <text evidence="2">The sequence shown here is derived from an EMBL/GenBank/DDBJ whole genome shotgun (WGS) entry which is preliminary data.</text>
</comment>
<dbReference type="EMBL" id="CAXKWB010030009">
    <property type="protein sequence ID" value="CAL4136928.1"/>
    <property type="molecule type" value="Genomic_DNA"/>
</dbReference>
<keyword evidence="3" id="KW-1185">Reference proteome</keyword>
<evidence type="ECO:0000313" key="2">
    <source>
        <dbReference type="EMBL" id="CAL4136928.1"/>
    </source>
</evidence>
<organism evidence="2 3">
    <name type="scientific">Meganyctiphanes norvegica</name>
    <name type="common">Northern krill</name>
    <name type="synonym">Thysanopoda norvegica</name>
    <dbReference type="NCBI Taxonomy" id="48144"/>
    <lineage>
        <taxon>Eukaryota</taxon>
        <taxon>Metazoa</taxon>
        <taxon>Ecdysozoa</taxon>
        <taxon>Arthropoda</taxon>
        <taxon>Crustacea</taxon>
        <taxon>Multicrustacea</taxon>
        <taxon>Malacostraca</taxon>
        <taxon>Eumalacostraca</taxon>
        <taxon>Eucarida</taxon>
        <taxon>Euphausiacea</taxon>
        <taxon>Euphausiidae</taxon>
        <taxon>Meganyctiphanes</taxon>
    </lineage>
</organism>
<proteinExistence type="predicted"/>
<reference evidence="2 3" key="1">
    <citation type="submission" date="2024-05" db="EMBL/GenBank/DDBJ databases">
        <authorList>
            <person name="Wallberg A."/>
        </authorList>
    </citation>
    <scope>NUCLEOTIDE SEQUENCE [LARGE SCALE GENOMIC DNA]</scope>
</reference>
<accession>A0AAV2RTC8</accession>
<evidence type="ECO:0000256" key="1">
    <source>
        <dbReference type="SAM" id="SignalP"/>
    </source>
</evidence>
<dbReference type="AlphaFoldDB" id="A0AAV2RTC8"/>
<feature type="non-terminal residue" evidence="2">
    <location>
        <position position="1"/>
    </location>
</feature>
<name>A0AAV2RTC8_MEGNR</name>
<keyword evidence="1" id="KW-0732">Signal</keyword>
<sequence length="127" mass="14348">SRRLISCSKMMFTNIFIGALMVFIAADAVVEGQAIASVTEDEIRDILATRASATNVVDCLIEYVPGSCDRRLENIEQTLPSLIRNHFKCQPPACTSESQSNVRVFVRIMQNKYPGLWRRLITNARRK</sequence>
<dbReference type="Proteomes" id="UP001497623">
    <property type="component" value="Unassembled WGS sequence"/>
</dbReference>
<feature type="signal peptide" evidence="1">
    <location>
        <begin position="1"/>
        <end position="32"/>
    </location>
</feature>
<dbReference type="InterPro" id="IPR036682">
    <property type="entry name" value="OS_D_A10/PebIII_sf"/>
</dbReference>
<dbReference type="SUPFAM" id="SSF100910">
    <property type="entry name" value="Chemosensory protein Csp2"/>
    <property type="match status" value="1"/>
</dbReference>
<evidence type="ECO:0000313" key="3">
    <source>
        <dbReference type="Proteomes" id="UP001497623"/>
    </source>
</evidence>
<dbReference type="Gene3D" id="1.10.2080.10">
    <property type="entry name" value="Insect odorant-binding protein A10/Ejaculatory bulb-specific protein 3"/>
    <property type="match status" value="1"/>
</dbReference>
<feature type="chain" id="PRO_5043685376" evidence="1">
    <location>
        <begin position="33"/>
        <end position="127"/>
    </location>
</feature>
<protein>
    <submittedName>
        <fullName evidence="2">Uncharacterized protein</fullName>
    </submittedName>
</protein>
<gene>
    <name evidence="2" type="ORF">MNOR_LOCUS27896</name>
</gene>